<dbReference type="PANTHER" id="PTHR30307:SF0">
    <property type="entry name" value="S-ADENOSYLMETHIONINE:TRNA RIBOSYLTRANSFERASE-ISOMERASE"/>
    <property type="match status" value="1"/>
</dbReference>
<dbReference type="GO" id="GO:0005737">
    <property type="term" value="C:cytoplasm"/>
    <property type="evidence" value="ECO:0007669"/>
    <property type="project" value="UniProtKB-SubCell"/>
</dbReference>
<dbReference type="InterPro" id="IPR036100">
    <property type="entry name" value="QueA_sf"/>
</dbReference>
<evidence type="ECO:0000256" key="2">
    <source>
        <dbReference type="ARBA" id="ARBA00011245"/>
    </source>
</evidence>
<evidence type="ECO:0000256" key="1">
    <source>
        <dbReference type="ARBA" id="ARBA00004496"/>
    </source>
</evidence>
<dbReference type="AlphaFoldDB" id="A0A382GUY3"/>
<dbReference type="GO" id="GO:0051075">
    <property type="term" value="F:S-adenosylmethionine:tRNA ribosyltransferase-isomerase activity"/>
    <property type="evidence" value="ECO:0007669"/>
    <property type="project" value="TreeGrafter"/>
</dbReference>
<evidence type="ECO:0000256" key="6">
    <source>
        <dbReference type="ARBA" id="ARBA00022785"/>
    </source>
</evidence>
<proteinExistence type="inferred from homology"/>
<dbReference type="Gene3D" id="2.40.10.240">
    <property type="entry name" value="QueA-like"/>
    <property type="match status" value="1"/>
</dbReference>
<keyword evidence="4" id="KW-0808">Transferase</keyword>
<reference evidence="7" key="1">
    <citation type="submission" date="2018-05" db="EMBL/GenBank/DDBJ databases">
        <authorList>
            <person name="Lanie J.A."/>
            <person name="Ng W.-L."/>
            <person name="Kazmierczak K.M."/>
            <person name="Andrzejewski T.M."/>
            <person name="Davidsen T.M."/>
            <person name="Wayne K.J."/>
            <person name="Tettelin H."/>
            <person name="Glass J.I."/>
            <person name="Rusch D."/>
            <person name="Podicherti R."/>
            <person name="Tsui H.-C.T."/>
            <person name="Winkler M.E."/>
        </authorList>
    </citation>
    <scope>NUCLEOTIDE SEQUENCE</scope>
</reference>
<comment type="subcellular location">
    <subcellularLocation>
        <location evidence="1">Cytoplasm</location>
    </subcellularLocation>
</comment>
<accession>A0A382GUY3</accession>
<dbReference type="EMBL" id="UINC01057524">
    <property type="protein sequence ID" value="SVB78769.1"/>
    <property type="molecule type" value="Genomic_DNA"/>
</dbReference>
<keyword evidence="6" id="KW-0671">Queuosine biosynthesis</keyword>
<dbReference type="SUPFAM" id="SSF111337">
    <property type="entry name" value="QueA-like"/>
    <property type="match status" value="1"/>
</dbReference>
<keyword evidence="5" id="KW-0949">S-adenosyl-L-methionine</keyword>
<gene>
    <name evidence="7" type="ORF">METZ01_LOCUS231623</name>
</gene>
<protein>
    <recommendedName>
        <fullName evidence="8">S-adenosylmethionine:tRNA ribosyltransferase-isomerase</fullName>
    </recommendedName>
</protein>
<dbReference type="NCBIfam" id="NF001140">
    <property type="entry name" value="PRK00147.1"/>
    <property type="match status" value="1"/>
</dbReference>
<dbReference type="NCBIfam" id="TIGR00113">
    <property type="entry name" value="queA"/>
    <property type="match status" value="1"/>
</dbReference>
<evidence type="ECO:0000256" key="5">
    <source>
        <dbReference type="ARBA" id="ARBA00022691"/>
    </source>
</evidence>
<comment type="subunit">
    <text evidence="2">Monomer.</text>
</comment>
<organism evidence="7">
    <name type="scientific">marine metagenome</name>
    <dbReference type="NCBI Taxonomy" id="408172"/>
    <lineage>
        <taxon>unclassified sequences</taxon>
        <taxon>metagenomes</taxon>
        <taxon>ecological metagenomes</taxon>
    </lineage>
</organism>
<keyword evidence="3" id="KW-0963">Cytoplasm</keyword>
<evidence type="ECO:0000256" key="4">
    <source>
        <dbReference type="ARBA" id="ARBA00022679"/>
    </source>
</evidence>
<dbReference type="InterPro" id="IPR042118">
    <property type="entry name" value="QueA_dom1"/>
</dbReference>
<dbReference type="PANTHER" id="PTHR30307">
    <property type="entry name" value="S-ADENOSYLMETHIONINE:TRNA RIBOSYLTRANSFERASE-ISOMERASE"/>
    <property type="match status" value="1"/>
</dbReference>
<dbReference type="HAMAP" id="MF_00113">
    <property type="entry name" value="QueA"/>
    <property type="match status" value="1"/>
</dbReference>
<name>A0A382GUY3_9ZZZZ</name>
<feature type="non-terminal residue" evidence="7">
    <location>
        <position position="352"/>
    </location>
</feature>
<dbReference type="FunFam" id="3.40.1780.10:FF:000001">
    <property type="entry name" value="S-adenosylmethionine:tRNA ribosyltransferase-isomerase"/>
    <property type="match status" value="1"/>
</dbReference>
<dbReference type="Gene3D" id="3.40.1780.10">
    <property type="entry name" value="QueA-like"/>
    <property type="match status" value="1"/>
</dbReference>
<dbReference type="InterPro" id="IPR042119">
    <property type="entry name" value="QueA_dom2"/>
</dbReference>
<evidence type="ECO:0008006" key="8">
    <source>
        <dbReference type="Google" id="ProtNLM"/>
    </source>
</evidence>
<dbReference type="Pfam" id="PF02547">
    <property type="entry name" value="Queuosine_synth"/>
    <property type="match status" value="1"/>
</dbReference>
<dbReference type="GO" id="GO:0008616">
    <property type="term" value="P:tRNA queuosine(34) biosynthetic process"/>
    <property type="evidence" value="ECO:0007669"/>
    <property type="project" value="UniProtKB-KW"/>
</dbReference>
<evidence type="ECO:0000313" key="7">
    <source>
        <dbReference type="EMBL" id="SVB78769.1"/>
    </source>
</evidence>
<dbReference type="InterPro" id="IPR003699">
    <property type="entry name" value="QueA"/>
</dbReference>
<sequence length="352" mass="39145">MYDATLVQWGEVCPLQFQFMIKDYLYDLPSELIAQEPLAERSASRLLSLTDPPGDYRDMHFAELNQLLRPGDLLVLNNTRVLPARLFGKKASGGKLEILLERTLDSERALVQIKSSKSPKLGSVLKLDGGLGARVAGREDTFFVLEFDVPVDRILQVHGHVPLPPYIDRQDQLVDRERYQTVYARVPGAVAAPTAGLHFDRPLLRALEESGIEIAQLTLHVGSGTFQPVRQVQLDTRRLHPEFVEVSNAVCQAVTAAKSRGGRIVAVGTTVVRALETAAQSGRVQPYRGDTDLFIRPGFSFVVVDAMITNFHLPGSSLLMLVCAFRDRREVLEAYAHAVRKGFRFFSYGDAM</sequence>
<evidence type="ECO:0000256" key="3">
    <source>
        <dbReference type="ARBA" id="ARBA00022490"/>
    </source>
</evidence>